<dbReference type="EMBL" id="FZOT01000016">
    <property type="protein sequence ID" value="SNT18860.1"/>
    <property type="molecule type" value="Genomic_DNA"/>
</dbReference>
<evidence type="ECO:0000256" key="1">
    <source>
        <dbReference type="SAM" id="MobiDB-lite"/>
    </source>
</evidence>
<dbReference type="Proteomes" id="UP000198284">
    <property type="component" value="Unassembled WGS sequence"/>
</dbReference>
<evidence type="ECO:0000313" key="3">
    <source>
        <dbReference type="EMBL" id="SNT18860.1"/>
    </source>
</evidence>
<name>A0A239KLI6_9BURK</name>
<evidence type="ECO:0000256" key="2">
    <source>
        <dbReference type="SAM" id="SignalP"/>
    </source>
</evidence>
<dbReference type="AlphaFoldDB" id="A0A239KLI6"/>
<proteinExistence type="predicted"/>
<gene>
    <name evidence="3" type="ORF">SAMN06265795_11668</name>
</gene>
<feature type="signal peptide" evidence="2">
    <location>
        <begin position="1"/>
        <end position="21"/>
    </location>
</feature>
<keyword evidence="4" id="KW-1185">Reference proteome</keyword>
<keyword evidence="2" id="KW-0732">Signal</keyword>
<feature type="region of interest" description="Disordered" evidence="1">
    <location>
        <begin position="22"/>
        <end position="74"/>
    </location>
</feature>
<feature type="chain" id="PRO_5012602290" evidence="2">
    <location>
        <begin position="22"/>
        <end position="344"/>
    </location>
</feature>
<organism evidence="3 4">
    <name type="scientific">Noviherbaspirillum humi</name>
    <dbReference type="NCBI Taxonomy" id="1688639"/>
    <lineage>
        <taxon>Bacteria</taxon>
        <taxon>Pseudomonadati</taxon>
        <taxon>Pseudomonadota</taxon>
        <taxon>Betaproteobacteria</taxon>
        <taxon>Burkholderiales</taxon>
        <taxon>Oxalobacteraceae</taxon>
        <taxon>Noviherbaspirillum</taxon>
    </lineage>
</organism>
<evidence type="ECO:0000313" key="4">
    <source>
        <dbReference type="Proteomes" id="UP000198284"/>
    </source>
</evidence>
<dbReference type="PROSITE" id="PS51257">
    <property type="entry name" value="PROKAR_LIPOPROTEIN"/>
    <property type="match status" value="1"/>
</dbReference>
<protein>
    <submittedName>
        <fullName evidence="3">Uncharacterized protein</fullName>
    </submittedName>
</protein>
<sequence>MLEKKKIAVLVAAAMLVAACGGGGGDGSSSTTAVNTSATGNRTATDTTGSGTTTTGTGSGTSTGGSTGSGTAASPATDQQLAGYLALVAEQLVYIKRDRSIYFPVGLTDFEGATGMYDFASGSKDGDATAPVPASAIAPAAPLAAFGFRVEKVVQRTSASQAVANQTVVGRVAFELTELPGSQGIGAGEVAESMKFVIDKVELQSDANGELTSARALDGAQLYVYGRNAAGVEVRETLPVPAGSVRLLPLWQLLDHEGDTTSIVLLVDLENAFSQAGSKLAALENIAGHFSMQATLSSVPLVRPATATVAQRNLVGQSITVNSQPAVSGGGVSGSAWVRMYPPQ</sequence>
<reference evidence="3 4" key="1">
    <citation type="submission" date="2017-06" db="EMBL/GenBank/DDBJ databases">
        <authorList>
            <person name="Kim H.J."/>
            <person name="Triplett B.A."/>
        </authorList>
    </citation>
    <scope>NUCLEOTIDE SEQUENCE [LARGE SCALE GENOMIC DNA]</scope>
    <source>
        <strain evidence="3 4">U15</strain>
    </source>
</reference>
<dbReference type="RefSeq" id="WP_089400948.1">
    <property type="nucleotide sequence ID" value="NZ_FZOT01000016.1"/>
</dbReference>
<accession>A0A239KLI6</accession>
<feature type="compositionally biased region" description="Gly residues" evidence="1">
    <location>
        <begin position="57"/>
        <end position="68"/>
    </location>
</feature>
<feature type="compositionally biased region" description="Low complexity" evidence="1">
    <location>
        <begin position="28"/>
        <end position="56"/>
    </location>
</feature>